<comment type="caution">
    <text evidence="2">The sequence shown here is derived from an EMBL/GenBank/DDBJ whole genome shotgun (WGS) entry which is preliminary data.</text>
</comment>
<organism evidence="2 3">
    <name type="scientific">Prevotella illustrans</name>
    <dbReference type="NCBI Taxonomy" id="2800387"/>
    <lineage>
        <taxon>Bacteria</taxon>
        <taxon>Pseudomonadati</taxon>
        <taxon>Bacteroidota</taxon>
        <taxon>Bacteroidia</taxon>
        <taxon>Bacteroidales</taxon>
        <taxon>Prevotellaceae</taxon>
        <taxon>Prevotella</taxon>
    </lineage>
</organism>
<name>A0ABS3M515_9BACT</name>
<dbReference type="PANTHER" id="PTHR21064">
    <property type="entry name" value="AMINOGLYCOSIDE PHOSPHOTRANSFERASE DOMAIN-CONTAINING PROTEIN-RELATED"/>
    <property type="match status" value="1"/>
</dbReference>
<dbReference type="InterPro" id="IPR002575">
    <property type="entry name" value="Aminoglycoside_PTrfase"/>
</dbReference>
<dbReference type="InterPro" id="IPR050249">
    <property type="entry name" value="Pseudomonas-type_ThrB"/>
</dbReference>
<dbReference type="RefSeq" id="WP_107582356.1">
    <property type="nucleotide sequence ID" value="NZ_JAERMS010000012.1"/>
</dbReference>
<sequence length="360" mass="41426">MEYAEVKTILRAFRMEGTVARIEPLGNGLINDTFKITTQEADCPDYVLQRINHAVFKDVALLQHNIEVVTRHIRQKLEARGEADLDRKVLRFVETTDGKTYVMDDKQRYWRLSVFIPRSKTVDSVTPESSRYAGQAFGNFEAMLVDVPEELGETIPDFHNMGFRLRQLKEAVEADVRGRVVEVRPLLDKIEEHAEKMCFAEELHRAGKLPKRLCHCDTKVNNMLFDEDGTVLCVIDLDTVMPSYVFSDFGDFMRTAANFTTEEDPDLSHVGFNMEIFKAFAEGYLESAGSFLTDVEIRHLPWAAAMFPFMQAVRFLADYLNGDTYYKIQYPEHNLNRAKNQLKLFDDVMEKMPAMEAFVS</sequence>
<evidence type="ECO:0000259" key="1">
    <source>
        <dbReference type="Pfam" id="PF01636"/>
    </source>
</evidence>
<feature type="domain" description="Aminoglycoside phosphotransferase" evidence="1">
    <location>
        <begin position="22"/>
        <end position="267"/>
    </location>
</feature>
<proteinExistence type="predicted"/>
<dbReference type="SUPFAM" id="SSF56112">
    <property type="entry name" value="Protein kinase-like (PK-like)"/>
    <property type="match status" value="1"/>
</dbReference>
<dbReference type="EMBL" id="JAERMS010000012">
    <property type="protein sequence ID" value="MBO1363273.1"/>
    <property type="molecule type" value="Genomic_DNA"/>
</dbReference>
<keyword evidence="3" id="KW-1185">Reference proteome</keyword>
<evidence type="ECO:0000313" key="3">
    <source>
        <dbReference type="Proteomes" id="UP000664265"/>
    </source>
</evidence>
<dbReference type="InterPro" id="IPR011009">
    <property type="entry name" value="Kinase-like_dom_sf"/>
</dbReference>
<gene>
    <name evidence="2" type="ORF">JHU38_05715</name>
</gene>
<reference evidence="2 3" key="1">
    <citation type="submission" date="2021-01" db="EMBL/GenBank/DDBJ databases">
        <title>Prevotella A2931 sp. nov.</title>
        <authorList>
            <person name="Buhl M."/>
            <person name="Oberhettinger P."/>
        </authorList>
    </citation>
    <scope>NUCLEOTIDE SEQUENCE [LARGE SCALE GENOMIC DNA]</scope>
    <source>
        <strain evidence="2 3">A2931</strain>
    </source>
</reference>
<dbReference type="Proteomes" id="UP000664265">
    <property type="component" value="Unassembled WGS sequence"/>
</dbReference>
<dbReference type="Pfam" id="PF01636">
    <property type="entry name" value="APH"/>
    <property type="match status" value="1"/>
</dbReference>
<accession>A0ABS3M515</accession>
<protein>
    <submittedName>
        <fullName evidence="2">Aminoglycoside phosphotransferase family protein</fullName>
    </submittedName>
</protein>
<evidence type="ECO:0000313" key="2">
    <source>
        <dbReference type="EMBL" id="MBO1363273.1"/>
    </source>
</evidence>
<dbReference type="PANTHER" id="PTHR21064:SF5">
    <property type="entry name" value="SLR1880 PROTEIN"/>
    <property type="match status" value="1"/>
</dbReference>
<dbReference type="Gene3D" id="3.90.1200.10">
    <property type="match status" value="1"/>
</dbReference>